<evidence type="ECO:0000256" key="5">
    <source>
        <dbReference type="ARBA" id="ARBA00022692"/>
    </source>
</evidence>
<evidence type="ECO:0000256" key="4">
    <source>
        <dbReference type="ARBA" id="ARBA00022461"/>
    </source>
</evidence>
<dbReference type="Pfam" id="PF00858">
    <property type="entry name" value="ASC"/>
    <property type="match status" value="1"/>
</dbReference>
<dbReference type="Gene3D" id="2.60.470.10">
    <property type="entry name" value="Acid-sensing ion channels like domains"/>
    <property type="match status" value="1"/>
</dbReference>
<keyword evidence="6 13" id="KW-1133">Transmembrane helix</keyword>
<gene>
    <name evidence="15" type="primary">LOC108564750</name>
</gene>
<reference evidence="15" key="1">
    <citation type="submission" date="2025-08" db="UniProtKB">
        <authorList>
            <consortium name="RefSeq"/>
        </authorList>
    </citation>
    <scope>IDENTIFICATION</scope>
    <source>
        <tissue evidence="15">Whole Larva</tissue>
    </source>
</reference>
<comment type="subcellular location">
    <subcellularLocation>
        <location evidence="1">Membrane</location>
        <topology evidence="1">Multi-pass membrane protein</topology>
    </subcellularLocation>
</comment>
<keyword evidence="11 12" id="KW-0407">Ion channel</keyword>
<dbReference type="PANTHER" id="PTHR11690:SF243">
    <property type="entry name" value="PICKPOCKET 12-RELATED"/>
    <property type="match status" value="1"/>
</dbReference>
<dbReference type="PRINTS" id="PR01078">
    <property type="entry name" value="AMINACHANNEL"/>
</dbReference>
<evidence type="ECO:0000313" key="14">
    <source>
        <dbReference type="Proteomes" id="UP000695000"/>
    </source>
</evidence>
<proteinExistence type="inferred from homology"/>
<evidence type="ECO:0000256" key="13">
    <source>
        <dbReference type="SAM" id="Phobius"/>
    </source>
</evidence>
<comment type="similarity">
    <text evidence="2 12">Belongs to the amiloride-sensitive sodium channel (TC 1.A.6) family.</text>
</comment>
<accession>A0ABM1N961</accession>
<keyword evidence="7" id="KW-0915">Sodium</keyword>
<keyword evidence="10 12" id="KW-0739">Sodium transport</keyword>
<evidence type="ECO:0000256" key="11">
    <source>
        <dbReference type="ARBA" id="ARBA00023303"/>
    </source>
</evidence>
<dbReference type="GeneID" id="108564750"/>
<keyword evidence="3 12" id="KW-0813">Transport</keyword>
<feature type="transmembrane region" description="Helical" evidence="13">
    <location>
        <begin position="95"/>
        <end position="116"/>
    </location>
</feature>
<evidence type="ECO:0000256" key="1">
    <source>
        <dbReference type="ARBA" id="ARBA00004141"/>
    </source>
</evidence>
<organism evidence="14 15">
    <name type="scientific">Nicrophorus vespilloides</name>
    <name type="common">Boreal carrion beetle</name>
    <dbReference type="NCBI Taxonomy" id="110193"/>
    <lineage>
        <taxon>Eukaryota</taxon>
        <taxon>Metazoa</taxon>
        <taxon>Ecdysozoa</taxon>
        <taxon>Arthropoda</taxon>
        <taxon>Hexapoda</taxon>
        <taxon>Insecta</taxon>
        <taxon>Pterygota</taxon>
        <taxon>Neoptera</taxon>
        <taxon>Endopterygota</taxon>
        <taxon>Coleoptera</taxon>
        <taxon>Polyphaga</taxon>
        <taxon>Staphyliniformia</taxon>
        <taxon>Silphidae</taxon>
        <taxon>Nicrophorinae</taxon>
        <taxon>Nicrophorus</taxon>
    </lineage>
</organism>
<name>A0ABM1N961_NICVS</name>
<sequence length="565" mass="65509">MDLGLRPRRSLHPVWPEITPKYVNEASVYHLTDYNNTNVNRPKIKEKRDRMKQFRKETKKFYGRAINSFDRYCQNSTLHGLKYVGDENISTTERLFWLLAFISAICFSTYFITSLYTKFNNSPVIISFSPTPVTLDTIPFPAITICNVNIATKMSAERILNFGSEVDKRLLSDMCNLNNSFSNETDEDTADWKTVRKFIIKINQRCDEMFKICRWENKDIDCKFFINSVLTDEGYCCSFNRLPSNYSLRQTADDMNETFYNKRVDWNPEVGYPPDADADVLPKRSYGAGSHLGLTLVLDADLAQYYCSSTSSTGFKALISSPIESPKVADFGFLIPPGDETRVTIEPIIMDATKGIKGIDIKKRQCFFNNERYLQFYRLYSERNCKLECQANFTLNLCGCIPYYLPKNMSTKICDKKKEECSNRAKYIIEKYTKERRECNCLPSCFDINYTKKGYSMGKITKKYNSTVNSDIMQNATFDYFAENMAVVHFFFSNDKFIKQTKSELYGFSEFLSNTGGLLGLFLGFSFLSAIEIFYFIFLKTSCSFYKKERNKRDMKPISKLPFLQ</sequence>
<dbReference type="PANTHER" id="PTHR11690">
    <property type="entry name" value="AMILORIDE-SENSITIVE SODIUM CHANNEL-RELATED"/>
    <property type="match status" value="1"/>
</dbReference>
<evidence type="ECO:0000256" key="8">
    <source>
        <dbReference type="ARBA" id="ARBA00023065"/>
    </source>
</evidence>
<keyword evidence="4 12" id="KW-0894">Sodium channel</keyword>
<feature type="transmembrane region" description="Helical" evidence="13">
    <location>
        <begin position="518"/>
        <end position="538"/>
    </location>
</feature>
<evidence type="ECO:0000256" key="10">
    <source>
        <dbReference type="ARBA" id="ARBA00023201"/>
    </source>
</evidence>
<dbReference type="Proteomes" id="UP000695000">
    <property type="component" value="Unplaced"/>
</dbReference>
<keyword evidence="14" id="KW-1185">Reference proteome</keyword>
<keyword evidence="8 12" id="KW-0406">Ion transport</keyword>
<dbReference type="Gene3D" id="1.10.287.820">
    <property type="entry name" value="Acid-sensing ion channel domain"/>
    <property type="match status" value="1"/>
</dbReference>
<evidence type="ECO:0000256" key="7">
    <source>
        <dbReference type="ARBA" id="ARBA00023053"/>
    </source>
</evidence>
<protein>
    <submittedName>
        <fullName evidence="15">Pickpocket protein 28-like</fullName>
    </submittedName>
</protein>
<keyword evidence="5 12" id="KW-0812">Transmembrane</keyword>
<evidence type="ECO:0000313" key="15">
    <source>
        <dbReference type="RefSeq" id="XP_017783361.1"/>
    </source>
</evidence>
<dbReference type="RefSeq" id="XP_017783361.1">
    <property type="nucleotide sequence ID" value="XM_017927872.1"/>
</dbReference>
<keyword evidence="9 13" id="KW-0472">Membrane</keyword>
<dbReference type="InterPro" id="IPR001873">
    <property type="entry name" value="ENaC"/>
</dbReference>
<evidence type="ECO:0000256" key="9">
    <source>
        <dbReference type="ARBA" id="ARBA00023136"/>
    </source>
</evidence>
<evidence type="ECO:0000256" key="3">
    <source>
        <dbReference type="ARBA" id="ARBA00022448"/>
    </source>
</evidence>
<evidence type="ECO:0000256" key="2">
    <source>
        <dbReference type="ARBA" id="ARBA00007193"/>
    </source>
</evidence>
<evidence type="ECO:0000256" key="6">
    <source>
        <dbReference type="ARBA" id="ARBA00022989"/>
    </source>
</evidence>
<evidence type="ECO:0000256" key="12">
    <source>
        <dbReference type="RuleBase" id="RU000679"/>
    </source>
</evidence>